<dbReference type="InterPro" id="IPR037056">
    <property type="entry name" value="RNase_H1_N_sf"/>
</dbReference>
<proteinExistence type="predicted"/>
<dbReference type="InterPro" id="IPR009027">
    <property type="entry name" value="Ribosomal_bL9/RNase_H1_N"/>
</dbReference>
<dbReference type="EMBL" id="JARIHO010000001">
    <property type="protein sequence ID" value="KAJ7367684.1"/>
    <property type="molecule type" value="Genomic_DNA"/>
</dbReference>
<feature type="compositionally biased region" description="Pro residues" evidence="1">
    <location>
        <begin position="269"/>
        <end position="284"/>
    </location>
</feature>
<evidence type="ECO:0000256" key="1">
    <source>
        <dbReference type="SAM" id="MobiDB-lite"/>
    </source>
</evidence>
<organism evidence="3 4">
    <name type="scientific">Mycena albidolilacea</name>
    <dbReference type="NCBI Taxonomy" id="1033008"/>
    <lineage>
        <taxon>Eukaryota</taxon>
        <taxon>Fungi</taxon>
        <taxon>Dikarya</taxon>
        <taxon>Basidiomycota</taxon>
        <taxon>Agaricomycotina</taxon>
        <taxon>Agaricomycetes</taxon>
        <taxon>Agaricomycetidae</taxon>
        <taxon>Agaricales</taxon>
        <taxon>Marasmiineae</taxon>
        <taxon>Mycenaceae</taxon>
        <taxon>Mycena</taxon>
    </lineage>
</organism>
<reference evidence="3" key="1">
    <citation type="submission" date="2023-03" db="EMBL/GenBank/DDBJ databases">
        <title>Massive genome expansion in bonnet fungi (Mycena s.s.) driven by repeated elements and novel gene families across ecological guilds.</title>
        <authorList>
            <consortium name="Lawrence Berkeley National Laboratory"/>
            <person name="Harder C.B."/>
            <person name="Miyauchi S."/>
            <person name="Viragh M."/>
            <person name="Kuo A."/>
            <person name="Thoen E."/>
            <person name="Andreopoulos B."/>
            <person name="Lu D."/>
            <person name="Skrede I."/>
            <person name="Drula E."/>
            <person name="Henrissat B."/>
            <person name="Morin E."/>
            <person name="Kohler A."/>
            <person name="Barry K."/>
            <person name="LaButti K."/>
            <person name="Morin E."/>
            <person name="Salamov A."/>
            <person name="Lipzen A."/>
            <person name="Mereny Z."/>
            <person name="Hegedus B."/>
            <person name="Baldrian P."/>
            <person name="Stursova M."/>
            <person name="Weitz H."/>
            <person name="Taylor A."/>
            <person name="Grigoriev I.V."/>
            <person name="Nagy L.G."/>
            <person name="Martin F."/>
            <person name="Kauserud H."/>
        </authorList>
    </citation>
    <scope>NUCLEOTIDE SEQUENCE</scope>
    <source>
        <strain evidence="3">CBHHK002</strain>
    </source>
</reference>
<keyword evidence="4" id="KW-1185">Reference proteome</keyword>
<dbReference type="Gene3D" id="3.40.970.10">
    <property type="entry name" value="Ribonuclease H1, N-terminal domain"/>
    <property type="match status" value="1"/>
</dbReference>
<dbReference type="Pfam" id="PF01693">
    <property type="entry name" value="Cauli_VI"/>
    <property type="match status" value="1"/>
</dbReference>
<name>A0AAD7ATJ6_9AGAR</name>
<dbReference type="AlphaFoldDB" id="A0AAD7ATJ6"/>
<comment type="caution">
    <text evidence="3">The sequence shown here is derived from an EMBL/GenBank/DDBJ whole genome shotgun (WGS) entry which is preliminary data.</text>
</comment>
<feature type="compositionally biased region" description="Polar residues" evidence="1">
    <location>
        <begin position="1"/>
        <end position="15"/>
    </location>
</feature>
<dbReference type="InterPro" id="IPR011320">
    <property type="entry name" value="RNase_H1_N"/>
</dbReference>
<feature type="compositionally biased region" description="Low complexity" evidence="1">
    <location>
        <begin position="285"/>
        <end position="314"/>
    </location>
</feature>
<feature type="region of interest" description="Disordered" evidence="1">
    <location>
        <begin position="93"/>
        <end position="116"/>
    </location>
</feature>
<feature type="region of interest" description="Disordered" evidence="1">
    <location>
        <begin position="1"/>
        <end position="24"/>
    </location>
</feature>
<accession>A0AAD7ATJ6</accession>
<feature type="compositionally biased region" description="Acidic residues" evidence="1">
    <location>
        <begin position="100"/>
        <end position="114"/>
    </location>
</feature>
<dbReference type="SUPFAM" id="SSF55658">
    <property type="entry name" value="L9 N-domain-like"/>
    <property type="match status" value="1"/>
</dbReference>
<dbReference type="Proteomes" id="UP001218218">
    <property type="component" value="Unassembled WGS sequence"/>
</dbReference>
<feature type="domain" description="Ribonuclease H1 N-terminal" evidence="2">
    <location>
        <begin position="209"/>
        <end position="252"/>
    </location>
</feature>
<evidence type="ECO:0000313" key="4">
    <source>
        <dbReference type="Proteomes" id="UP001218218"/>
    </source>
</evidence>
<protein>
    <recommendedName>
        <fullName evidence="2">Ribonuclease H1 N-terminal domain-containing protein</fullName>
    </recommendedName>
</protein>
<evidence type="ECO:0000259" key="2">
    <source>
        <dbReference type="Pfam" id="PF01693"/>
    </source>
</evidence>
<gene>
    <name evidence="3" type="ORF">DFH08DRAFT_946670</name>
</gene>
<sequence length="412" mass="45806">MSTQQVPSTASQDPPSSELPRHRHWPRPQWMASWTDLELQQWRRIAPPTGAYDRAADLEMPPLVYNVPVDPNRGERLDTEAVRLALSLSARARTLQSDNESSDDEDIFASDDEHDGWRDPDHQLTMDDLYIGGARPADLTTTDDRAHHTCSVCLQVKSHPVIYCYVCILRATANIRLTFHCCDSCCEPRFFFRNGDPTEETISALARRKFYVVKKGARGSEGIYSGWDMAQPKVSGISDALYISCRTANEARQIWAQYCHDNHPQCRPPTYTPATPPRSPPPPVIIARSPPVLSPATPATPRRPARPPLLTAATPRTPSEFYRVAGSPRVLISAAAAEIEFREAGETASLLIGQSLSEVEDDDDDTPSGRRHFYRVLGSPRVRNNRDDALAELVATGANGLLVGRSLRDMVE</sequence>
<feature type="region of interest" description="Disordered" evidence="1">
    <location>
        <begin position="269"/>
        <end position="314"/>
    </location>
</feature>
<evidence type="ECO:0000313" key="3">
    <source>
        <dbReference type="EMBL" id="KAJ7367684.1"/>
    </source>
</evidence>